<evidence type="ECO:0000313" key="3">
    <source>
        <dbReference type="EMBL" id="CAB4218749.1"/>
    </source>
</evidence>
<dbReference type="InterPro" id="IPR044925">
    <property type="entry name" value="His-Me_finger_sf"/>
</dbReference>
<evidence type="ECO:0000259" key="1">
    <source>
        <dbReference type="Pfam" id="PF13392"/>
    </source>
</evidence>
<protein>
    <submittedName>
        <fullName evidence="2">HNH nuclease</fullName>
    </submittedName>
</protein>
<dbReference type="InterPro" id="IPR003615">
    <property type="entry name" value="HNH_nuc"/>
</dbReference>
<proteinExistence type="predicted"/>
<name>A0A6J5P5I4_9CAUD</name>
<accession>A0A6J5P5I4</accession>
<evidence type="ECO:0000313" key="2">
    <source>
        <dbReference type="EMBL" id="CAB4165206.1"/>
    </source>
</evidence>
<sequence>MIRKGINRRSARRLAKHAGDIPLPQKRTAWLTRGMSISQKINFYSDKSGGPTACWPWTGYKFANGYPGLEIHGRLHVATRLLWQEIDGRSLPRKELVCHRCDNPTCMNPDHHFLGTHKENMADRATKGRQARGTKNGSAKITERIAQQIYTAPGNHSDIGDTFGISKTQVSAIKAGKYWAHAIPKNLGKSAVSKKPWKSREHLDRVKAEPCLFLSNLHVVPHCDGPMDPHHCRKLLPAGLLPRHDALTVPLCRRHHKMMDGDERALWKALGINPAAWIASFSAEGAAEIARILATPTRDVK</sequence>
<dbReference type="Pfam" id="PF13392">
    <property type="entry name" value="HNH_3"/>
    <property type="match status" value="1"/>
</dbReference>
<dbReference type="EMBL" id="LR797475">
    <property type="protein sequence ID" value="CAB4218749.1"/>
    <property type="molecule type" value="Genomic_DNA"/>
</dbReference>
<dbReference type="InterPro" id="IPR044930">
    <property type="entry name" value="Homing_endonuclease_His-Me"/>
</dbReference>
<reference evidence="2" key="1">
    <citation type="submission" date="2020-04" db="EMBL/GenBank/DDBJ databases">
        <authorList>
            <person name="Chiriac C."/>
            <person name="Salcher M."/>
            <person name="Ghai R."/>
            <person name="Kavagutti S V."/>
        </authorList>
    </citation>
    <scope>NUCLEOTIDE SEQUENCE</scope>
</reference>
<feature type="domain" description="HNH nuclease" evidence="1">
    <location>
        <begin position="80"/>
        <end position="121"/>
    </location>
</feature>
<gene>
    <name evidence="3" type="ORF">UFOVP1603_51</name>
    <name evidence="2" type="ORF">UFOVP833_36</name>
</gene>
<dbReference type="SUPFAM" id="SSF54060">
    <property type="entry name" value="His-Me finger endonucleases"/>
    <property type="match status" value="1"/>
</dbReference>
<dbReference type="Gene3D" id="3.90.75.10">
    <property type="entry name" value="Homing Intron 3 (I-ppo) Encoded Endonuclease, Chain A"/>
    <property type="match status" value="1"/>
</dbReference>
<dbReference type="EMBL" id="LR796770">
    <property type="protein sequence ID" value="CAB4165206.1"/>
    <property type="molecule type" value="Genomic_DNA"/>
</dbReference>
<dbReference type="GO" id="GO:0004519">
    <property type="term" value="F:endonuclease activity"/>
    <property type="evidence" value="ECO:0007669"/>
    <property type="project" value="InterPro"/>
</dbReference>
<organism evidence="2">
    <name type="scientific">uncultured Caudovirales phage</name>
    <dbReference type="NCBI Taxonomy" id="2100421"/>
    <lineage>
        <taxon>Viruses</taxon>
        <taxon>Duplodnaviria</taxon>
        <taxon>Heunggongvirae</taxon>
        <taxon>Uroviricota</taxon>
        <taxon>Caudoviricetes</taxon>
        <taxon>Peduoviridae</taxon>
        <taxon>Maltschvirus</taxon>
        <taxon>Maltschvirus maltsch</taxon>
    </lineage>
</organism>